<dbReference type="InterPro" id="IPR000718">
    <property type="entry name" value="Peptidase_M13"/>
</dbReference>
<evidence type="ECO:0000256" key="3">
    <source>
        <dbReference type="ARBA" id="ARBA00022670"/>
    </source>
</evidence>
<dbReference type="PROSITE" id="PS51885">
    <property type="entry name" value="NEPRILYSIN"/>
    <property type="match status" value="1"/>
</dbReference>
<sequence>MTSDTSPGGAGWLDCPAHPHPQGPTTLRHDAPENPALKKTILSLATAFALTVGVPAGANAHERCLDEACHLFALVDDAGQGATTTGTVAATRYGTWGIDTAGMDTSVAPGNDFFAYVSGTWAANTEIPSDKSMYGSFLVLRDLSEARVRQLLEGYALGDPAGTANAAKLAALYQGFMDEAAVEALGAKPLQPHLDAIRAVDDKDGMARLMGQRNASLGGSFFGHYVGDDQRNPDVYTLYLSQSGLGLGDRQMYLDEKFAPQRERYVAYIAQLLELAGWDDPSARADAIMAMETKIAEAHWTRAESRDRDKTYNPVTFAGLDAVAPGFPWQAYLAAAGVDYADAGVIRQDTALPKIAKIFADTDLDTLKAWQAFHTTDNAAPLLSSAFVDAEFEFRSKFLSGQPELGARWKRAVSFASSAMGEAIGEDYVELYFPADAKDKMDALVANVKAAMGARLDQLEWMGDETKAEARAKLAGFGLKIGHPDTWRDYSGLQLANGDVFGNAQRAAAFEWEYRRVRIGQPVDKGEWGMTPQTVNAYYNSVKNEIVFPAAILQPPFFDADADPAVNYGAIGGVIGHEIIHGFDDQGRKSDGAGLLRDWWTAEDAAKFEVQATKLGAQYEAFEFPQLPGMHINSRVAMGENIGDLGGLTIALEAYRRSLDGQEAPVVDGFTGEQRFFMGWSQVWRTLWRDDALRQQLVNGTHSPGHIRAFAPLRNIDAWYEAFGVTEADPLWVAPDDRVRIW</sequence>
<comment type="similarity">
    <text evidence="2">Belongs to the peptidase M13 family.</text>
</comment>
<dbReference type="PRINTS" id="PR00786">
    <property type="entry name" value="NEPRILYSIN"/>
</dbReference>
<name>A0ABQ2EF40_9GAMM</name>
<dbReference type="InterPro" id="IPR008753">
    <property type="entry name" value="Peptidase_M13_N"/>
</dbReference>
<dbReference type="SUPFAM" id="SSF55486">
    <property type="entry name" value="Metalloproteases ('zincins'), catalytic domain"/>
    <property type="match status" value="1"/>
</dbReference>
<evidence type="ECO:0000259" key="10">
    <source>
        <dbReference type="Pfam" id="PF05649"/>
    </source>
</evidence>
<evidence type="ECO:0000256" key="1">
    <source>
        <dbReference type="ARBA" id="ARBA00001947"/>
    </source>
</evidence>
<organism evidence="11 12">
    <name type="scientific">Luteimonas terricola</name>
    <dbReference type="NCBI Taxonomy" id="645597"/>
    <lineage>
        <taxon>Bacteria</taxon>
        <taxon>Pseudomonadati</taxon>
        <taxon>Pseudomonadota</taxon>
        <taxon>Gammaproteobacteria</taxon>
        <taxon>Lysobacterales</taxon>
        <taxon>Lysobacteraceae</taxon>
        <taxon>Luteimonas</taxon>
    </lineage>
</organism>
<dbReference type="Gene3D" id="3.40.390.10">
    <property type="entry name" value="Collagenase (Catalytic Domain)"/>
    <property type="match status" value="1"/>
</dbReference>
<comment type="cofactor">
    <cofactor evidence="1">
        <name>Zn(2+)</name>
        <dbReference type="ChEBI" id="CHEBI:29105"/>
    </cofactor>
</comment>
<keyword evidence="3" id="KW-0645">Protease</keyword>
<reference evidence="12" key="1">
    <citation type="journal article" date="2019" name="Int. J. Syst. Evol. Microbiol.">
        <title>The Global Catalogue of Microorganisms (GCM) 10K type strain sequencing project: providing services to taxonomists for standard genome sequencing and annotation.</title>
        <authorList>
            <consortium name="The Broad Institute Genomics Platform"/>
            <consortium name="The Broad Institute Genome Sequencing Center for Infectious Disease"/>
            <person name="Wu L."/>
            <person name="Ma J."/>
        </authorList>
    </citation>
    <scope>NUCLEOTIDE SEQUENCE [LARGE SCALE GENOMIC DNA]</scope>
    <source>
        <strain evidence="12">CGMCC 1.8985</strain>
    </source>
</reference>
<evidence type="ECO:0000259" key="9">
    <source>
        <dbReference type="Pfam" id="PF01431"/>
    </source>
</evidence>
<evidence type="ECO:0000256" key="4">
    <source>
        <dbReference type="ARBA" id="ARBA00022723"/>
    </source>
</evidence>
<evidence type="ECO:0000256" key="6">
    <source>
        <dbReference type="ARBA" id="ARBA00022833"/>
    </source>
</evidence>
<feature type="region of interest" description="Disordered" evidence="8">
    <location>
        <begin position="1"/>
        <end position="32"/>
    </location>
</feature>
<dbReference type="PANTHER" id="PTHR11733:SF167">
    <property type="entry name" value="FI17812P1-RELATED"/>
    <property type="match status" value="1"/>
</dbReference>
<dbReference type="InterPro" id="IPR018497">
    <property type="entry name" value="Peptidase_M13_C"/>
</dbReference>
<dbReference type="GO" id="GO:0008237">
    <property type="term" value="F:metallopeptidase activity"/>
    <property type="evidence" value="ECO:0007669"/>
    <property type="project" value="UniProtKB-KW"/>
</dbReference>
<evidence type="ECO:0000256" key="2">
    <source>
        <dbReference type="ARBA" id="ARBA00007357"/>
    </source>
</evidence>
<keyword evidence="5" id="KW-0378">Hydrolase</keyword>
<dbReference type="CDD" id="cd08662">
    <property type="entry name" value="M13"/>
    <property type="match status" value="1"/>
</dbReference>
<evidence type="ECO:0000256" key="5">
    <source>
        <dbReference type="ARBA" id="ARBA00022801"/>
    </source>
</evidence>
<dbReference type="InterPro" id="IPR024079">
    <property type="entry name" value="MetalloPept_cat_dom_sf"/>
</dbReference>
<dbReference type="Proteomes" id="UP000599009">
    <property type="component" value="Unassembled WGS sequence"/>
</dbReference>
<keyword evidence="4" id="KW-0479">Metal-binding</keyword>
<dbReference type="Pfam" id="PF01431">
    <property type="entry name" value="Peptidase_M13"/>
    <property type="match status" value="1"/>
</dbReference>
<dbReference type="PANTHER" id="PTHR11733">
    <property type="entry name" value="ZINC METALLOPROTEASE FAMILY M13 NEPRILYSIN-RELATED"/>
    <property type="match status" value="1"/>
</dbReference>
<dbReference type="EMBL" id="BMME01000001">
    <property type="protein sequence ID" value="GGK04045.1"/>
    <property type="molecule type" value="Genomic_DNA"/>
</dbReference>
<feature type="domain" description="Peptidase M13 N-terminal" evidence="10">
    <location>
        <begin position="109"/>
        <end position="484"/>
    </location>
</feature>
<protein>
    <submittedName>
        <fullName evidence="11">Zinc metalloprotease</fullName>
    </submittedName>
</protein>
<evidence type="ECO:0000313" key="11">
    <source>
        <dbReference type="EMBL" id="GGK04045.1"/>
    </source>
</evidence>
<feature type="domain" description="Peptidase M13 C-terminal" evidence="9">
    <location>
        <begin position="536"/>
        <end position="738"/>
    </location>
</feature>
<evidence type="ECO:0000313" key="12">
    <source>
        <dbReference type="Proteomes" id="UP000599009"/>
    </source>
</evidence>
<keyword evidence="7 11" id="KW-0482">Metalloprotease</keyword>
<proteinExistence type="inferred from homology"/>
<dbReference type="Pfam" id="PF05649">
    <property type="entry name" value="Peptidase_M13_N"/>
    <property type="match status" value="1"/>
</dbReference>
<evidence type="ECO:0000256" key="8">
    <source>
        <dbReference type="SAM" id="MobiDB-lite"/>
    </source>
</evidence>
<accession>A0ABQ2EF40</accession>
<keyword evidence="6" id="KW-0862">Zinc</keyword>
<dbReference type="InterPro" id="IPR042089">
    <property type="entry name" value="Peptidase_M13_dom_2"/>
</dbReference>
<evidence type="ECO:0000256" key="7">
    <source>
        <dbReference type="ARBA" id="ARBA00023049"/>
    </source>
</evidence>
<keyword evidence="12" id="KW-1185">Reference proteome</keyword>
<dbReference type="Gene3D" id="1.10.1380.10">
    <property type="entry name" value="Neutral endopeptidase , domain2"/>
    <property type="match status" value="1"/>
</dbReference>
<gene>
    <name evidence="11" type="ORF">GCM10011394_11260</name>
</gene>
<comment type="caution">
    <text evidence="11">The sequence shown here is derived from an EMBL/GenBank/DDBJ whole genome shotgun (WGS) entry which is preliminary data.</text>
</comment>